<dbReference type="CDD" id="cd13401">
    <property type="entry name" value="Slt70-like"/>
    <property type="match status" value="1"/>
</dbReference>
<evidence type="ECO:0000256" key="3">
    <source>
        <dbReference type="ARBA" id="ARBA00022729"/>
    </source>
</evidence>
<feature type="signal peptide" evidence="4">
    <location>
        <begin position="1"/>
        <end position="23"/>
    </location>
</feature>
<feature type="chain" id="PRO_5045641778" evidence="4">
    <location>
        <begin position="24"/>
        <end position="749"/>
    </location>
</feature>
<dbReference type="Gene3D" id="1.25.20.10">
    <property type="entry name" value="Bacterial muramidases"/>
    <property type="match status" value="1"/>
</dbReference>
<dbReference type="PANTHER" id="PTHR37423:SF2">
    <property type="entry name" value="MEMBRANE-BOUND LYTIC MUREIN TRANSGLYCOSYLASE C"/>
    <property type="match status" value="1"/>
</dbReference>
<keyword evidence="3 4" id="KW-0732">Signal</keyword>
<dbReference type="InterPro" id="IPR000189">
    <property type="entry name" value="Transglyc_AS"/>
</dbReference>
<keyword evidence="7" id="KW-1185">Reference proteome</keyword>
<proteinExistence type="inferred from homology"/>
<dbReference type="InterPro" id="IPR008939">
    <property type="entry name" value="Lytic_TGlycosylase_superhlx_U"/>
</dbReference>
<dbReference type="RefSeq" id="WP_254740257.1">
    <property type="nucleotide sequence ID" value="NZ_JANCLU010000005.1"/>
</dbReference>
<evidence type="ECO:0000259" key="5">
    <source>
        <dbReference type="Pfam" id="PF01464"/>
    </source>
</evidence>
<dbReference type="InterPro" id="IPR008258">
    <property type="entry name" value="Transglycosylase_SLT_dom_1"/>
</dbReference>
<reference evidence="6 7" key="1">
    <citation type="submission" date="2022-07" db="EMBL/GenBank/DDBJ databases">
        <authorList>
            <person name="Li W.-J."/>
            <person name="Deng Q.-Q."/>
        </authorList>
    </citation>
    <scope>NUCLEOTIDE SEQUENCE [LARGE SCALE GENOMIC DNA]</scope>
    <source>
        <strain evidence="6 7">SYSU M60028</strain>
    </source>
</reference>
<comment type="similarity">
    <text evidence="1">Belongs to the transglycosylase Slt family.</text>
</comment>
<sequence>MSRSGFSRLTTMLLACAASSALAGSSMAPEDEATLSRFDIAAISGPPALAPSPEPALTPAPPAPPAPTLVAAIDADAPAVVPNLVGDLSPADDFGPPSSYAGWTPPQAAELSTADAAALRTAVDLYRKGDTAAGDAAAATLSDPVGRRLAEWAAIRLRGAALGFERIEAFIDANPDWPTQAMLRRRAEEALLASGPSQRALDAYFAAHPPVTTLGRVALARIRDAQGRNVEAIELIRDTWRHDDFGAETEAKILAAFGDTLTARDHRLRAERFLLADQFMPALRNAARAGDDAVALVKARVAVERRDRKAQKALDAVPPSLRGDPSFAYTRALYLRRKEQFVDAAKALAGVTRDPKSLADSTAWWTERRVLARELLDAGEPRLAYEVTAAHPEDDGAPRIDGEFHAGWIALRFLDDPALALRHFTSAAGFAATPISVARAAYWQGRAAELSRDEDVRRQAAAFFARAAAQGTAYYGQLARTRLGASELLLRSAPRDAAPKDADPAPAADEARAVAMLYQCDARDLAMALLVDIGKTVDDPARIDAVAERVAALGDARGLLALGKTAAQRGVPVEDHAFPLIGVPAFATPVSAVERPLVFAIARQESSFDPRVVSSAGARGLMQLMPATARTTASRAGLGFELERLTTDAAYNALLGASHLGDLVGEWRGSYLLTIAAYNAGSGNVKKWIEAYGDPRDRTVDPVDWVERIPFTETRNYVQRVMENLQVYRARLDASAPLRIEADLRRGAR</sequence>
<evidence type="ECO:0000256" key="4">
    <source>
        <dbReference type="SAM" id="SignalP"/>
    </source>
</evidence>
<dbReference type="Pfam" id="PF01464">
    <property type="entry name" value="SLT"/>
    <property type="match status" value="1"/>
</dbReference>
<name>A0ABT1LAC8_9HYPH</name>
<evidence type="ECO:0000256" key="2">
    <source>
        <dbReference type="ARBA" id="ARBA00009387"/>
    </source>
</evidence>
<gene>
    <name evidence="6" type="ORF">NK718_07690</name>
</gene>
<dbReference type="SUPFAM" id="SSF53955">
    <property type="entry name" value="Lysozyme-like"/>
    <property type="match status" value="1"/>
</dbReference>
<dbReference type="InterPro" id="IPR023346">
    <property type="entry name" value="Lysozyme-like_dom_sf"/>
</dbReference>
<dbReference type="PROSITE" id="PS00922">
    <property type="entry name" value="TRANSGLYCOSYLASE"/>
    <property type="match status" value="1"/>
</dbReference>
<dbReference type="SUPFAM" id="SSF48435">
    <property type="entry name" value="Bacterial muramidases"/>
    <property type="match status" value="1"/>
</dbReference>
<evidence type="ECO:0000313" key="7">
    <source>
        <dbReference type="Proteomes" id="UP001205890"/>
    </source>
</evidence>
<evidence type="ECO:0000313" key="6">
    <source>
        <dbReference type="EMBL" id="MCP8938394.1"/>
    </source>
</evidence>
<organism evidence="6 7">
    <name type="scientific">Alsobacter ponti</name>
    <dbReference type="NCBI Taxonomy" id="2962936"/>
    <lineage>
        <taxon>Bacteria</taxon>
        <taxon>Pseudomonadati</taxon>
        <taxon>Pseudomonadota</taxon>
        <taxon>Alphaproteobacteria</taxon>
        <taxon>Hyphomicrobiales</taxon>
        <taxon>Alsobacteraceae</taxon>
        <taxon>Alsobacter</taxon>
    </lineage>
</organism>
<dbReference type="EMBL" id="JANCLU010000005">
    <property type="protein sequence ID" value="MCP8938394.1"/>
    <property type="molecule type" value="Genomic_DNA"/>
</dbReference>
<accession>A0ABT1LAC8</accession>
<comment type="caution">
    <text evidence="6">The sequence shown here is derived from an EMBL/GenBank/DDBJ whole genome shotgun (WGS) entry which is preliminary data.</text>
</comment>
<evidence type="ECO:0000256" key="1">
    <source>
        <dbReference type="ARBA" id="ARBA00007734"/>
    </source>
</evidence>
<feature type="domain" description="Transglycosylase SLT" evidence="5">
    <location>
        <begin position="592"/>
        <end position="696"/>
    </location>
</feature>
<dbReference type="Proteomes" id="UP001205890">
    <property type="component" value="Unassembled WGS sequence"/>
</dbReference>
<protein>
    <submittedName>
        <fullName evidence="6">Lytic transglycosylase domain-containing protein</fullName>
    </submittedName>
</protein>
<dbReference type="PANTHER" id="PTHR37423">
    <property type="entry name" value="SOLUBLE LYTIC MUREIN TRANSGLYCOSYLASE-RELATED"/>
    <property type="match status" value="1"/>
</dbReference>
<comment type="similarity">
    <text evidence="2">Belongs to the virb1 family.</text>
</comment>
<dbReference type="Gene3D" id="1.10.530.10">
    <property type="match status" value="1"/>
</dbReference>